<dbReference type="EMBL" id="AK085450">
    <property type="protein sequence ID" value="BAC39448.1"/>
    <property type="molecule type" value="mRNA"/>
</dbReference>
<reference evidence="1" key="2">
    <citation type="journal article" date="2000" name="Genome Res.">
        <title>Normalization and subtraction of cap-trapper-selected cDNAs to prepare full-length cDNA libraries for rapid discovery of new genes.</title>
        <authorList>
            <person name="Carninci P."/>
            <person name="Shibata Y."/>
            <person name="Hayatsu N."/>
            <person name="Sugahara Y."/>
            <person name="Shibata K."/>
            <person name="Itoh M."/>
            <person name="Konno H."/>
            <person name="Okazaki Y."/>
            <person name="Muramatsu M."/>
            <person name="Hayashizaki Y."/>
        </authorList>
    </citation>
    <scope>NUCLEOTIDE SEQUENCE</scope>
    <source>
        <strain evidence="1">C57BL/6J</strain>
        <tissue evidence="1">Kidney</tissue>
    </source>
</reference>
<reference evidence="1" key="6">
    <citation type="submission" date="2002-04" db="EMBL/GenBank/DDBJ databases">
        <authorList>
            <person name="Adachi J."/>
            <person name="Aizawa K."/>
            <person name="Akimura T."/>
            <person name="Arakawa T."/>
            <person name="Bono H."/>
            <person name="Carninci P."/>
            <person name="Fukuda S."/>
            <person name="Furuno M."/>
            <person name="Hanagaki T."/>
            <person name="Hara A."/>
            <person name="Hashizume W."/>
            <person name="Hayashida K."/>
            <person name="Hayatsu N."/>
            <person name="Hiramoto K."/>
            <person name="Hiraoka T."/>
            <person name="Hirozane T."/>
            <person name="Hori F."/>
            <person name="Imotani K."/>
            <person name="Ishii Y."/>
            <person name="Itoh M."/>
            <person name="Kagawa I."/>
            <person name="Kasukawa T."/>
            <person name="Katoh H."/>
            <person name="Kawai J."/>
            <person name="Kojima Y."/>
            <person name="Kondo S."/>
            <person name="Konno H."/>
            <person name="Kouda M."/>
            <person name="Koya S."/>
            <person name="Kurihara C."/>
            <person name="Matsuyama T."/>
            <person name="Miyazaki A."/>
            <person name="Murata M."/>
            <person name="Nakamura M."/>
            <person name="Nishi K."/>
            <person name="Nomura K."/>
            <person name="Numazaki R."/>
            <person name="Ohno M."/>
            <person name="Ohsato N."/>
            <person name="Okazaki Y."/>
            <person name="Saito R."/>
            <person name="Saitoh H."/>
            <person name="Sakai C."/>
            <person name="Sakai K."/>
            <person name="Sakazume N."/>
            <person name="Sano H."/>
            <person name="Sasaki D."/>
            <person name="Shibata K."/>
            <person name="Shinagawa A."/>
            <person name="Shiraki T."/>
            <person name="Sogabe Y."/>
            <person name="Tagami M."/>
            <person name="Tagawa A."/>
            <person name="Takahashi F."/>
            <person name="Takaku-Akahira S."/>
            <person name="Takeda Y."/>
            <person name="Tanaka T."/>
            <person name="Tomaru A."/>
            <person name="Toya T."/>
            <person name="Yasunishi A."/>
            <person name="Muramatsu M."/>
            <person name="Hayashizaki Y."/>
        </authorList>
    </citation>
    <scope>NUCLEOTIDE SEQUENCE</scope>
    <source>
        <strain evidence="1">C57BL/6J</strain>
        <tissue evidence="1">Kidney</tissue>
    </source>
</reference>
<organism evidence="1">
    <name type="scientific">Mus musculus</name>
    <name type="common">Mouse</name>
    <dbReference type="NCBI Taxonomy" id="10090"/>
    <lineage>
        <taxon>Eukaryota</taxon>
        <taxon>Metazoa</taxon>
        <taxon>Chordata</taxon>
        <taxon>Craniata</taxon>
        <taxon>Vertebrata</taxon>
        <taxon>Euteleostomi</taxon>
        <taxon>Mammalia</taxon>
        <taxon>Eutheria</taxon>
        <taxon>Euarchontoglires</taxon>
        <taxon>Glires</taxon>
        <taxon>Rodentia</taxon>
        <taxon>Myomorpha</taxon>
        <taxon>Muroidea</taxon>
        <taxon>Muridae</taxon>
        <taxon>Murinae</taxon>
        <taxon>Mus</taxon>
        <taxon>Mus</taxon>
    </lineage>
</organism>
<dbReference type="MGI" id="MGI:2443915">
    <property type="gene designation" value="D630028G08Rik"/>
</dbReference>
<proteinExistence type="evidence at transcript level"/>
<reference evidence="1" key="1">
    <citation type="journal article" date="1999" name="Methods Enzymol.">
        <title>High-efficiency full-length cDNA cloning.</title>
        <authorList>
            <person name="Carninci P."/>
            <person name="Hayashizaki Y."/>
        </authorList>
    </citation>
    <scope>NUCLEOTIDE SEQUENCE</scope>
    <source>
        <strain evidence="1">C57BL/6J</strain>
        <tissue evidence="1">Kidney</tissue>
    </source>
</reference>
<name>Q8C3M6_MOUSE</name>
<accession>Q8C3M6</accession>
<protein>
    <submittedName>
        <fullName evidence="1">Uncharacterized protein</fullName>
    </submittedName>
</protein>
<reference evidence="1" key="4">
    <citation type="journal article" date="2001" name="Nature">
        <title>Functional annotation of a full-length mouse cDNA collection.</title>
        <authorList>
            <consortium name="The RIKEN Genome Exploration Research Group Phase II Team and the FANTOM Consortium"/>
        </authorList>
    </citation>
    <scope>NUCLEOTIDE SEQUENCE</scope>
    <source>
        <strain evidence="1">C57BL/6J</strain>
        <tissue evidence="1">Kidney</tissue>
    </source>
</reference>
<reference evidence="1" key="3">
    <citation type="journal article" date="2000" name="Genome Res.">
        <title>RIKEN integrated sequence analysis (RISA) system--384-format sequencing pipeline with 384 multicapillary sequencer.</title>
        <authorList>
            <person name="Shibata K."/>
            <person name="Itoh M."/>
            <person name="Aizawa K."/>
            <person name="Nagaoka S."/>
            <person name="Sasaki N."/>
            <person name="Carninci P."/>
            <person name="Konno H."/>
            <person name="Akiyama J."/>
            <person name="Nishi K."/>
            <person name="Kitsunai T."/>
            <person name="Tashiro H."/>
            <person name="Itoh M."/>
            <person name="Sumi N."/>
            <person name="Ishii Y."/>
            <person name="Nakamura S."/>
            <person name="Hazama M."/>
            <person name="Nishine T."/>
            <person name="Harada A."/>
            <person name="Yamamoto R."/>
            <person name="Matsumoto H."/>
            <person name="Sakaguchi S."/>
            <person name="Ikegami T."/>
            <person name="Kashiwagi K."/>
            <person name="Fujiwake S."/>
            <person name="Inoue K."/>
            <person name="Togawa Y."/>
            <person name="Izawa M."/>
            <person name="Ohara E."/>
            <person name="Watahiki M."/>
            <person name="Yoneda Y."/>
            <person name="Ishikawa T."/>
            <person name="Ozawa K."/>
            <person name="Tanaka T."/>
            <person name="Matsuura S."/>
            <person name="Kawai J."/>
            <person name="Okazaki Y."/>
            <person name="Muramatsu M."/>
            <person name="Inoue Y."/>
            <person name="Kira A."/>
            <person name="Hayashizaki Y."/>
        </authorList>
    </citation>
    <scope>NUCLEOTIDE SEQUENCE</scope>
    <source>
        <strain evidence="1">C57BL/6J</strain>
        <tissue evidence="1">Kidney</tissue>
    </source>
</reference>
<dbReference type="AGR" id="MGI:2443915"/>
<evidence type="ECO:0000313" key="2">
    <source>
        <dbReference type="MGI" id="MGI:2443915"/>
    </source>
</evidence>
<reference evidence="1" key="8">
    <citation type="journal article" date="2005" name="Science">
        <title>Antisense Transcription in the Mammalian Transcriptome.</title>
        <authorList>
            <consortium name="RIKEN Genome Exploration Research Group and Genome Science Group (Genome Network Project Core Group) and the FANTOM Consortium"/>
        </authorList>
    </citation>
    <scope>NUCLEOTIDE SEQUENCE</scope>
    <source>
        <strain evidence="1">C57BL/6J</strain>
        <tissue evidence="1">Kidney</tissue>
    </source>
</reference>
<dbReference type="AlphaFoldDB" id="Q8C3M6"/>
<gene>
    <name evidence="2" type="primary">D630028G08Rik</name>
</gene>
<reference evidence="1" key="7">
    <citation type="journal article" date="2005" name="Science">
        <title>The Transcriptional Landscape of the Mammalian Genome.</title>
        <authorList>
            <consortium name="The FANTOM Consortium"/>
            <consortium name="Riken Genome Exploration Research Group and Genome Science Group (Genome Network Project Core Group)"/>
        </authorList>
    </citation>
    <scope>NUCLEOTIDE SEQUENCE</scope>
    <source>
        <strain evidence="1">C57BL/6J</strain>
        <tissue evidence="1">Kidney</tissue>
    </source>
</reference>
<reference evidence="1" key="5">
    <citation type="journal article" date="2002" name="Nature">
        <title>Analysis of the mouse transcriptome based on functional annotation of 60,770 full-length cDNAs.</title>
        <authorList>
            <consortium name="The FANTOM Consortium and the RIKEN Genome Exploration Research Group Phase I and II Team"/>
        </authorList>
    </citation>
    <scope>NUCLEOTIDE SEQUENCE</scope>
    <source>
        <strain evidence="1">C57BL/6J</strain>
        <tissue evidence="1">Kidney</tissue>
    </source>
</reference>
<sequence length="121" mass="13839">MPEQRGNKQEHACCPSRCPLNQPACQSLKYKEPCLGTSLPLMKLSDNQPQRSSRAIQGRRNAQLTNRIARKYFPALQKIKSAKLILKIPICSFIMKYHKTAITYSSPKGLDHFLWIREGIL</sequence>
<evidence type="ECO:0000313" key="1">
    <source>
        <dbReference type="EMBL" id="BAC39448.1"/>
    </source>
</evidence>